<evidence type="ECO:0000313" key="3">
    <source>
        <dbReference type="Proteomes" id="UP001454036"/>
    </source>
</evidence>
<feature type="domain" description="Reverse transcriptase Ty1/copia-type" evidence="1">
    <location>
        <begin position="2"/>
        <end position="95"/>
    </location>
</feature>
<dbReference type="EMBL" id="BAABME010000591">
    <property type="protein sequence ID" value="GAA0144006.1"/>
    <property type="molecule type" value="Genomic_DNA"/>
</dbReference>
<evidence type="ECO:0000259" key="1">
    <source>
        <dbReference type="Pfam" id="PF07727"/>
    </source>
</evidence>
<accession>A0AAV3NZW4</accession>
<comment type="caution">
    <text evidence="2">The sequence shown here is derived from an EMBL/GenBank/DDBJ whole genome shotgun (WGS) entry which is preliminary data.</text>
</comment>
<proteinExistence type="predicted"/>
<dbReference type="SUPFAM" id="SSF56672">
    <property type="entry name" value="DNA/RNA polymerases"/>
    <property type="match status" value="1"/>
</dbReference>
<dbReference type="InterPro" id="IPR043502">
    <property type="entry name" value="DNA/RNA_pol_sf"/>
</dbReference>
<dbReference type="Pfam" id="PF07727">
    <property type="entry name" value="RVT_2"/>
    <property type="match status" value="1"/>
</dbReference>
<sequence>MSTVRAFFAVATARGWKLHQMDVHNAFLHGDLQEEVYMTLPPGFEQGKEGKVYRLRKSLYGLKQAPRCWFAKLTSYLRCYDFCNSYSDYSLFSYVRGDI</sequence>
<protein>
    <recommendedName>
        <fullName evidence="1">Reverse transcriptase Ty1/copia-type domain-containing protein</fullName>
    </recommendedName>
</protein>
<dbReference type="AlphaFoldDB" id="A0AAV3NZW4"/>
<organism evidence="2 3">
    <name type="scientific">Lithospermum erythrorhizon</name>
    <name type="common">Purple gromwell</name>
    <name type="synonym">Lithospermum officinale var. erythrorhizon</name>
    <dbReference type="NCBI Taxonomy" id="34254"/>
    <lineage>
        <taxon>Eukaryota</taxon>
        <taxon>Viridiplantae</taxon>
        <taxon>Streptophyta</taxon>
        <taxon>Embryophyta</taxon>
        <taxon>Tracheophyta</taxon>
        <taxon>Spermatophyta</taxon>
        <taxon>Magnoliopsida</taxon>
        <taxon>eudicotyledons</taxon>
        <taxon>Gunneridae</taxon>
        <taxon>Pentapetalae</taxon>
        <taxon>asterids</taxon>
        <taxon>lamiids</taxon>
        <taxon>Boraginales</taxon>
        <taxon>Boraginaceae</taxon>
        <taxon>Boraginoideae</taxon>
        <taxon>Lithospermeae</taxon>
        <taxon>Lithospermum</taxon>
    </lineage>
</organism>
<dbReference type="Proteomes" id="UP001454036">
    <property type="component" value="Unassembled WGS sequence"/>
</dbReference>
<dbReference type="InterPro" id="IPR013103">
    <property type="entry name" value="RVT_2"/>
</dbReference>
<gene>
    <name evidence="2" type="ORF">LIER_04560</name>
</gene>
<keyword evidence="3" id="KW-1185">Reference proteome</keyword>
<reference evidence="2 3" key="1">
    <citation type="submission" date="2024-01" db="EMBL/GenBank/DDBJ databases">
        <title>The complete chloroplast genome sequence of Lithospermum erythrorhizon: insights into the phylogenetic relationship among Boraginaceae species and the maternal lineages of purple gromwells.</title>
        <authorList>
            <person name="Okada T."/>
            <person name="Watanabe K."/>
        </authorList>
    </citation>
    <scope>NUCLEOTIDE SEQUENCE [LARGE SCALE GENOMIC DNA]</scope>
</reference>
<name>A0AAV3NZW4_LITER</name>
<evidence type="ECO:0000313" key="2">
    <source>
        <dbReference type="EMBL" id="GAA0144006.1"/>
    </source>
</evidence>